<dbReference type="RefSeq" id="WP_071700385.1">
    <property type="nucleotide sequence ID" value="NZ_AP024237.1"/>
</dbReference>
<keyword evidence="3" id="KW-0274">FAD</keyword>
<dbReference type="PANTHER" id="PTHR42877:SF4">
    <property type="entry name" value="FAD_NAD(P)-BINDING DOMAIN-CONTAINING PROTEIN-RELATED"/>
    <property type="match status" value="1"/>
</dbReference>
<dbReference type="PANTHER" id="PTHR42877">
    <property type="entry name" value="L-ORNITHINE N(5)-MONOOXYGENASE-RELATED"/>
    <property type="match status" value="1"/>
</dbReference>
<evidence type="ECO:0000256" key="2">
    <source>
        <dbReference type="ARBA" id="ARBA00022630"/>
    </source>
</evidence>
<accession>A0A2G8BJ60</accession>
<gene>
    <name evidence="5" type="primary">hapE</name>
    <name evidence="5" type="ORF">MHEC_41290</name>
</gene>
<evidence type="ECO:0000313" key="5">
    <source>
        <dbReference type="EMBL" id="BCO37696.1"/>
    </source>
</evidence>
<protein>
    <submittedName>
        <fullName evidence="5">4-hydroxyacetophenone monooxygenase</fullName>
    </submittedName>
</protein>
<sequence>MKRRRTRIAIVGCGFGGLAAAIELKRSGFDNFTIFERADSVGGVWRENTYPGAECDVPSPIYSFSFALKPDWSRLFGKQEEIHRYLDEVAHEFGIIDHIRFNTEVTSAVFDESTGHWLVTTNTGEQAQVEAIIMATGQLSRPRLPDVEGIDTFAGDSFHSAQWRHDVDLTDKKVVVVGSGASAIQIVPAIADITADLTVVQRSPNWVMWKSRRRPGRLQTTLMKRSGLLRTLHHVVLFLAYESRYPLVTRPAEPIRKFYQWWFIRNIKRHMSDPEEIAAATPHYRLLCNRLLLSNDWYPTLGREDVHLVGSAVQRVTPTGVVTADGRSIDAEVVIWCTGFRASEFLSPIKVIGRDGIDLHEQWRHGAEAYLGISAPNFPNMFMLFGPNTNSITNTIVFMLERQARYIRQALEYKDSHDVKWLDVSADTYQKFHVWLQKQLDRTVFTDNCPGWYTNEEGKVTAMWPASHLTYARMTAKFRPDRYTIVANKRLAPTTASLHNNQCVVTD</sequence>
<dbReference type="InterPro" id="IPR051209">
    <property type="entry name" value="FAD-bind_Monooxygenase_sf"/>
</dbReference>
<dbReference type="OrthoDB" id="5168853at2"/>
<dbReference type="STRING" id="110505.ACT16_05145"/>
<dbReference type="GO" id="GO:0004499">
    <property type="term" value="F:N,N-dimethylaniline monooxygenase activity"/>
    <property type="evidence" value="ECO:0007669"/>
    <property type="project" value="InterPro"/>
</dbReference>
<dbReference type="Proteomes" id="UP000595446">
    <property type="component" value="Chromosome"/>
</dbReference>
<evidence type="ECO:0000256" key="1">
    <source>
        <dbReference type="ARBA" id="ARBA00010139"/>
    </source>
</evidence>
<comment type="similarity">
    <text evidence="1">Belongs to the FAD-binding monooxygenase family.</text>
</comment>
<dbReference type="EMBL" id="AP024237">
    <property type="protein sequence ID" value="BCO37696.1"/>
    <property type="molecule type" value="Genomic_DNA"/>
</dbReference>
<dbReference type="Pfam" id="PF00743">
    <property type="entry name" value="FMO-like"/>
    <property type="match status" value="1"/>
</dbReference>
<dbReference type="InterPro" id="IPR036188">
    <property type="entry name" value="FAD/NAD-bd_sf"/>
</dbReference>
<dbReference type="PRINTS" id="PR00368">
    <property type="entry name" value="FADPNR"/>
</dbReference>
<keyword evidence="5" id="KW-0503">Monooxygenase</keyword>
<name>A0A2G8BJ60_9MYCO</name>
<evidence type="ECO:0000256" key="3">
    <source>
        <dbReference type="ARBA" id="ARBA00022827"/>
    </source>
</evidence>
<evidence type="ECO:0000313" key="6">
    <source>
        <dbReference type="Proteomes" id="UP000595446"/>
    </source>
</evidence>
<evidence type="ECO:0000256" key="4">
    <source>
        <dbReference type="ARBA" id="ARBA00023002"/>
    </source>
</evidence>
<keyword evidence="2" id="KW-0285">Flavoprotein</keyword>
<proteinExistence type="inferred from homology"/>
<dbReference type="GO" id="GO:0050661">
    <property type="term" value="F:NADP binding"/>
    <property type="evidence" value="ECO:0007669"/>
    <property type="project" value="InterPro"/>
</dbReference>
<dbReference type="InterPro" id="IPR020946">
    <property type="entry name" value="Flavin_mOase-like"/>
</dbReference>
<reference evidence="5 6" key="1">
    <citation type="submission" date="2020-12" db="EMBL/GenBank/DDBJ databases">
        <title>Complete genome sequence of Mycobacterium heckeshornense JCM 15655T, closely related to a pathogenic non-tuberculous mycobacterial species Mycobacterium xenopi.</title>
        <authorList>
            <person name="Yoshida M."/>
            <person name="Fukano H."/>
            <person name="Asakura T."/>
            <person name="Suzuki M."/>
            <person name="Hoshino Y."/>
        </authorList>
    </citation>
    <scope>NUCLEOTIDE SEQUENCE [LARGE SCALE GENOMIC DNA]</scope>
    <source>
        <strain evidence="5 6">JCM 15655</strain>
    </source>
</reference>
<dbReference type="Gene3D" id="3.50.50.60">
    <property type="entry name" value="FAD/NAD(P)-binding domain"/>
    <property type="match status" value="2"/>
</dbReference>
<dbReference type="GO" id="GO:0050660">
    <property type="term" value="F:flavin adenine dinucleotide binding"/>
    <property type="evidence" value="ECO:0007669"/>
    <property type="project" value="InterPro"/>
</dbReference>
<organism evidence="5 6">
    <name type="scientific">Mycobacterium heckeshornense</name>
    <dbReference type="NCBI Taxonomy" id="110505"/>
    <lineage>
        <taxon>Bacteria</taxon>
        <taxon>Bacillati</taxon>
        <taxon>Actinomycetota</taxon>
        <taxon>Actinomycetes</taxon>
        <taxon>Mycobacteriales</taxon>
        <taxon>Mycobacteriaceae</taxon>
        <taxon>Mycobacterium</taxon>
    </lineage>
</organism>
<dbReference type="AlphaFoldDB" id="A0A2G8BJ60"/>
<dbReference type="SUPFAM" id="SSF51905">
    <property type="entry name" value="FAD/NAD(P)-binding domain"/>
    <property type="match status" value="1"/>
</dbReference>
<keyword evidence="6" id="KW-1185">Reference proteome</keyword>
<dbReference type="PRINTS" id="PR00411">
    <property type="entry name" value="PNDRDTASEI"/>
</dbReference>
<keyword evidence="4" id="KW-0560">Oxidoreductase</keyword>